<name>A0A1N7QB99_9RHOB</name>
<dbReference type="AlphaFoldDB" id="A0A1N7QB99"/>
<protein>
    <submittedName>
        <fullName evidence="1">Uncharacterized protein</fullName>
    </submittedName>
</protein>
<dbReference type="Proteomes" id="UP000186141">
    <property type="component" value="Unassembled WGS sequence"/>
</dbReference>
<dbReference type="Pfam" id="PF24175">
    <property type="entry name" value="SU10_adaptor"/>
    <property type="match status" value="1"/>
</dbReference>
<evidence type="ECO:0000313" key="2">
    <source>
        <dbReference type="Proteomes" id="UP000186141"/>
    </source>
</evidence>
<reference evidence="1 2" key="1">
    <citation type="submission" date="2017-01" db="EMBL/GenBank/DDBJ databases">
        <authorList>
            <person name="Mah S.A."/>
            <person name="Swanson W.J."/>
            <person name="Moy G.W."/>
            <person name="Vacquier V.D."/>
        </authorList>
    </citation>
    <scope>NUCLEOTIDE SEQUENCE [LARGE SCALE GENOMIC DNA]</scope>
    <source>
        <strain evidence="1 2">DSM 26375</strain>
    </source>
</reference>
<gene>
    <name evidence="1" type="ORF">SAMN05421774_10863</name>
</gene>
<keyword evidence="2" id="KW-1185">Reference proteome</keyword>
<dbReference type="OrthoDB" id="9132369at2"/>
<evidence type="ECO:0000313" key="1">
    <source>
        <dbReference type="EMBL" id="SIT20009.1"/>
    </source>
</evidence>
<organism evidence="1 2">
    <name type="scientific">Gemmobacter megaterium</name>
    <dbReference type="NCBI Taxonomy" id="1086013"/>
    <lineage>
        <taxon>Bacteria</taxon>
        <taxon>Pseudomonadati</taxon>
        <taxon>Pseudomonadota</taxon>
        <taxon>Alphaproteobacteria</taxon>
        <taxon>Rhodobacterales</taxon>
        <taxon>Paracoccaceae</taxon>
        <taxon>Gemmobacter</taxon>
    </lineage>
</organism>
<sequence length="239" mass="25664">MPFQAKDVMHSASVTLQDFGNVHWTAPELHTYLNDAMREIVALKPNAKSGTVTLELVEGTLQSLPAEYTVLSRVTRNLVLGHDDVGGPTGGKAIRTLARREIIDAQIPGWQAAATLPFAVAVENVIHDMADPRSFYVVPGNDGTGKIEAMVGMVPPSVTPPAAPANLAIENYTETVDFPDIYRNAIVDFILYRAFSKDSGVPNAANRAGAHFTQFREAIAAINNGEMGMALANYGRAST</sequence>
<dbReference type="EMBL" id="FTOT01000008">
    <property type="protein sequence ID" value="SIT20009.1"/>
    <property type="molecule type" value="Genomic_DNA"/>
</dbReference>
<proteinExistence type="predicted"/>
<dbReference type="RefSeq" id="WP_076533545.1">
    <property type="nucleotide sequence ID" value="NZ_BMEH01000008.1"/>
</dbReference>
<dbReference type="InterPro" id="IPR056209">
    <property type="entry name" value="SU10_adaptor"/>
</dbReference>
<dbReference type="STRING" id="1086013.SAMN05421774_10863"/>
<accession>A0A1N7QB99</accession>